<dbReference type="Pfam" id="PF00403">
    <property type="entry name" value="HMA"/>
    <property type="match status" value="1"/>
</dbReference>
<dbReference type="SUPFAM" id="SSF55008">
    <property type="entry name" value="HMA, heavy metal-associated domain"/>
    <property type="match status" value="1"/>
</dbReference>
<proteinExistence type="inferred from homology"/>
<evidence type="ECO:0000259" key="8">
    <source>
        <dbReference type="PROSITE" id="PS50846"/>
    </source>
</evidence>
<dbReference type="OrthoDB" id="689350at2759"/>
<keyword evidence="2" id="KW-0479">Metal-binding</keyword>
<dbReference type="HOGENOM" id="CLU_134973_3_1_1"/>
<reference evidence="10" key="1">
    <citation type="journal article" date="2014" name="Proc. Natl. Acad. Sci. U.S.A.">
        <title>Extensive sampling of basidiomycete genomes demonstrates inadequacy of the white-rot/brown-rot paradigm for wood decay fungi.</title>
        <authorList>
            <person name="Riley R."/>
            <person name="Salamov A.A."/>
            <person name="Brown D.W."/>
            <person name="Nagy L.G."/>
            <person name="Floudas D."/>
            <person name="Held B.W."/>
            <person name="Levasseur A."/>
            <person name="Lombard V."/>
            <person name="Morin E."/>
            <person name="Otillar R."/>
            <person name="Lindquist E.A."/>
            <person name="Sun H."/>
            <person name="LaButti K.M."/>
            <person name="Schmutz J."/>
            <person name="Jabbour D."/>
            <person name="Luo H."/>
            <person name="Baker S.E."/>
            <person name="Pisabarro A.G."/>
            <person name="Walton J.D."/>
            <person name="Blanchette R.A."/>
            <person name="Henrissat B."/>
            <person name="Martin F."/>
            <person name="Cullen D."/>
            <person name="Hibbett D.S."/>
            <person name="Grigoriev I.V."/>
        </authorList>
    </citation>
    <scope>NUCLEOTIDE SEQUENCE [LARGE SCALE GENOMIC DNA]</scope>
    <source>
        <strain evidence="10">FD-172 SS1</strain>
    </source>
</reference>
<dbReference type="InterPro" id="IPR036163">
    <property type="entry name" value="HMA_dom_sf"/>
</dbReference>
<accession>A0A067MQV4</accession>
<dbReference type="Proteomes" id="UP000027195">
    <property type="component" value="Unassembled WGS sequence"/>
</dbReference>
<evidence type="ECO:0000256" key="2">
    <source>
        <dbReference type="ARBA" id="ARBA00022723"/>
    </source>
</evidence>
<keyword evidence="1" id="KW-0813">Transport</keyword>
<feature type="domain" description="HMA" evidence="8">
    <location>
        <begin position="1"/>
        <end position="59"/>
    </location>
</feature>
<dbReference type="PROSITE" id="PS50846">
    <property type="entry name" value="HMA_2"/>
    <property type="match status" value="1"/>
</dbReference>
<organism evidence="9 10">
    <name type="scientific">Botryobasidium botryosum (strain FD-172 SS1)</name>
    <dbReference type="NCBI Taxonomy" id="930990"/>
    <lineage>
        <taxon>Eukaryota</taxon>
        <taxon>Fungi</taxon>
        <taxon>Dikarya</taxon>
        <taxon>Basidiomycota</taxon>
        <taxon>Agaricomycotina</taxon>
        <taxon>Agaricomycetes</taxon>
        <taxon>Cantharellales</taxon>
        <taxon>Botryobasidiaceae</taxon>
        <taxon>Botryobasidium</taxon>
    </lineage>
</organism>
<keyword evidence="4" id="KW-0186">Copper</keyword>
<protein>
    <recommendedName>
        <fullName evidence="8">HMA domain-containing protein</fullName>
    </recommendedName>
</protein>
<keyword evidence="5" id="KW-0406">Ion transport</keyword>
<dbReference type="FunCoup" id="A0A067MQV4">
    <property type="interactions" value="357"/>
</dbReference>
<dbReference type="GO" id="GO:0046872">
    <property type="term" value="F:metal ion binding"/>
    <property type="evidence" value="ECO:0007669"/>
    <property type="project" value="UniProtKB-KW"/>
</dbReference>
<dbReference type="EMBL" id="KL198022">
    <property type="protein sequence ID" value="KDQ18123.1"/>
    <property type="molecule type" value="Genomic_DNA"/>
</dbReference>
<keyword evidence="6" id="KW-0143">Chaperone</keyword>
<dbReference type="PANTHER" id="PTHR46365">
    <property type="entry name" value="COPPER TRANSPORT PROTEIN ATOX1"/>
    <property type="match status" value="1"/>
</dbReference>
<dbReference type="InParanoid" id="A0A067MQV4"/>
<comment type="similarity">
    <text evidence="7">Belongs to the ATX1 family.</text>
</comment>
<keyword evidence="10" id="KW-1185">Reference proteome</keyword>
<evidence type="ECO:0000313" key="9">
    <source>
        <dbReference type="EMBL" id="KDQ18123.1"/>
    </source>
</evidence>
<dbReference type="CDD" id="cd00371">
    <property type="entry name" value="HMA"/>
    <property type="match status" value="1"/>
</dbReference>
<dbReference type="GO" id="GO:0005829">
    <property type="term" value="C:cytosol"/>
    <property type="evidence" value="ECO:0007669"/>
    <property type="project" value="TreeGrafter"/>
</dbReference>
<evidence type="ECO:0000256" key="7">
    <source>
        <dbReference type="ARBA" id="ARBA00038171"/>
    </source>
</evidence>
<dbReference type="InterPro" id="IPR051881">
    <property type="entry name" value="Copper_transport_ATOX1-like"/>
</dbReference>
<dbReference type="PANTHER" id="PTHR46365:SF1">
    <property type="entry name" value="COPPER TRANSPORT PROTEIN ATOX1"/>
    <property type="match status" value="1"/>
</dbReference>
<evidence type="ECO:0000256" key="4">
    <source>
        <dbReference type="ARBA" id="ARBA00023008"/>
    </source>
</evidence>
<evidence type="ECO:0000256" key="3">
    <source>
        <dbReference type="ARBA" id="ARBA00022796"/>
    </source>
</evidence>
<evidence type="ECO:0000256" key="6">
    <source>
        <dbReference type="ARBA" id="ARBA00023186"/>
    </source>
</evidence>
<dbReference type="AlphaFoldDB" id="A0A067MQV4"/>
<gene>
    <name evidence="9" type="ORF">BOTBODRAFT_29452</name>
</gene>
<name>A0A067MQV4_BOTB1</name>
<dbReference type="InterPro" id="IPR006121">
    <property type="entry name" value="HMA_dom"/>
</dbReference>
<keyword evidence="3" id="KW-0187">Copper transport</keyword>
<dbReference type="GO" id="GO:0006825">
    <property type="term" value="P:copper ion transport"/>
    <property type="evidence" value="ECO:0007669"/>
    <property type="project" value="UniProtKB-KW"/>
</dbReference>
<evidence type="ECO:0000256" key="1">
    <source>
        <dbReference type="ARBA" id="ARBA00022448"/>
    </source>
</evidence>
<evidence type="ECO:0000256" key="5">
    <source>
        <dbReference type="ARBA" id="ARBA00023065"/>
    </source>
</evidence>
<evidence type="ECO:0000313" key="10">
    <source>
        <dbReference type="Proteomes" id="UP000027195"/>
    </source>
</evidence>
<dbReference type="Gene3D" id="3.30.70.100">
    <property type="match status" value="1"/>
</dbReference>
<dbReference type="STRING" id="930990.A0A067MQV4"/>
<sequence length="67" mass="7262">MTCGGCSGAVTRVLSSEKAKQDGVESFNVDLPTKMVYVEGTISYDDCYEKIKKTGKQIISGKEVPLQ</sequence>
<dbReference type="GO" id="GO:0016531">
    <property type="term" value="F:copper chaperone activity"/>
    <property type="evidence" value="ECO:0007669"/>
    <property type="project" value="TreeGrafter"/>
</dbReference>